<keyword evidence="9" id="KW-1185">Reference proteome</keyword>
<dbReference type="InterPro" id="IPR003593">
    <property type="entry name" value="AAA+_ATPase"/>
</dbReference>
<sequence length="468" mass="53601">MMVQSLHEISTKALMQRIADELEGLIVADAEGRYAYVNQRWSSLTGYTFEQVKGRYVRDVVRLSRVDEVLKTQKFVSGDAILLNSQTGEEVPVYCSYTPLFHENKLEGCLVYMIRKNEDVSMAVPSHVVSLLEELNRQMQLLQSFQQNTVDPLDRIVGNSPEILKMKHEIVCAARSSSTVLIDGETGSGKELVAHAIHELSPRCKNRLIKVNCAAIPAELLESEFFGYVEGAFTGASRGGRIGKFEMANGGSLFLDEINQMPLALQPKLLRVLQEREIERVGSSATIPIDTRIISSTNTPLEKLVMEEKFRSDLYFRLNVVCIHVPPLRERSEDIPLLIDWLMKQLNFRLNLQIPGISQEAVQRLMEYDWPGNVRELQNVLERAMNLAWFETLEWKYFSDYFKHHAYETKTLNSAAPPRLLRQRTDELEKDILMQVLQEFHGNKTLVAQNLGISRTILYKKLHKYQLL</sequence>
<dbReference type="PANTHER" id="PTHR32071">
    <property type="entry name" value="TRANSCRIPTIONAL REGULATORY PROTEIN"/>
    <property type="match status" value="1"/>
</dbReference>
<feature type="domain" description="Sigma-54 factor interaction" evidence="6">
    <location>
        <begin position="156"/>
        <end position="386"/>
    </location>
</feature>
<dbReference type="Gene3D" id="3.40.50.300">
    <property type="entry name" value="P-loop containing nucleotide triphosphate hydrolases"/>
    <property type="match status" value="1"/>
</dbReference>
<dbReference type="GO" id="GO:0005524">
    <property type="term" value="F:ATP binding"/>
    <property type="evidence" value="ECO:0007669"/>
    <property type="project" value="UniProtKB-KW"/>
</dbReference>
<dbReference type="GO" id="GO:0006355">
    <property type="term" value="P:regulation of DNA-templated transcription"/>
    <property type="evidence" value="ECO:0007669"/>
    <property type="project" value="InterPro"/>
</dbReference>
<dbReference type="EMBL" id="CP034413">
    <property type="protein sequence ID" value="QCI59334.1"/>
    <property type="molecule type" value="Genomic_DNA"/>
</dbReference>
<keyword evidence="1" id="KW-0547">Nucleotide-binding</keyword>
<dbReference type="InterPro" id="IPR025943">
    <property type="entry name" value="Sigma_54_int_dom_ATP-bd_2"/>
</dbReference>
<dbReference type="Gene3D" id="3.30.450.20">
    <property type="entry name" value="PAS domain"/>
    <property type="match status" value="1"/>
</dbReference>
<dbReference type="InterPro" id="IPR035965">
    <property type="entry name" value="PAS-like_dom_sf"/>
</dbReference>
<evidence type="ECO:0000313" key="9">
    <source>
        <dbReference type="Proteomes" id="UP000298642"/>
    </source>
</evidence>
<dbReference type="GO" id="GO:0043565">
    <property type="term" value="F:sequence-specific DNA binding"/>
    <property type="evidence" value="ECO:0007669"/>
    <property type="project" value="InterPro"/>
</dbReference>
<evidence type="ECO:0000256" key="4">
    <source>
        <dbReference type="ARBA" id="ARBA00023125"/>
    </source>
</evidence>
<dbReference type="Gene3D" id="1.10.10.60">
    <property type="entry name" value="Homeodomain-like"/>
    <property type="match status" value="1"/>
</dbReference>
<evidence type="ECO:0000256" key="1">
    <source>
        <dbReference type="ARBA" id="ARBA00022741"/>
    </source>
</evidence>
<dbReference type="InterPro" id="IPR027417">
    <property type="entry name" value="P-loop_NTPase"/>
</dbReference>
<dbReference type="InterPro" id="IPR002197">
    <property type="entry name" value="HTH_Fis"/>
</dbReference>
<dbReference type="CDD" id="cd00130">
    <property type="entry name" value="PAS"/>
    <property type="match status" value="1"/>
</dbReference>
<dbReference type="Pfam" id="PF25601">
    <property type="entry name" value="AAA_lid_14"/>
    <property type="match status" value="1"/>
</dbReference>
<protein>
    <submittedName>
        <fullName evidence="8">Sigma 54-interacting transcriptional regulator</fullName>
    </submittedName>
</protein>
<evidence type="ECO:0000313" key="8">
    <source>
        <dbReference type="EMBL" id="QCI59334.1"/>
    </source>
</evidence>
<dbReference type="SUPFAM" id="SSF46689">
    <property type="entry name" value="Homeodomain-like"/>
    <property type="match status" value="1"/>
</dbReference>
<dbReference type="InterPro" id="IPR000014">
    <property type="entry name" value="PAS"/>
</dbReference>
<gene>
    <name evidence="8" type="ORF">EIO64_08925</name>
</gene>
<dbReference type="SMART" id="SM00382">
    <property type="entry name" value="AAA"/>
    <property type="match status" value="1"/>
</dbReference>
<dbReference type="PROSITE" id="PS00676">
    <property type="entry name" value="SIGMA54_INTERACT_2"/>
    <property type="match status" value="1"/>
</dbReference>
<dbReference type="Gene3D" id="1.10.8.60">
    <property type="match status" value="1"/>
</dbReference>
<dbReference type="FunFam" id="3.40.50.300:FF:000006">
    <property type="entry name" value="DNA-binding transcriptional regulator NtrC"/>
    <property type="match status" value="1"/>
</dbReference>
<dbReference type="InterPro" id="IPR013656">
    <property type="entry name" value="PAS_4"/>
</dbReference>
<evidence type="ECO:0000256" key="3">
    <source>
        <dbReference type="ARBA" id="ARBA00023015"/>
    </source>
</evidence>
<evidence type="ECO:0000256" key="2">
    <source>
        <dbReference type="ARBA" id="ARBA00022840"/>
    </source>
</evidence>
<dbReference type="PROSITE" id="PS00675">
    <property type="entry name" value="SIGMA54_INTERACT_1"/>
    <property type="match status" value="1"/>
</dbReference>
<dbReference type="AlphaFoldDB" id="A0A4D7AIA6"/>
<reference evidence="9" key="1">
    <citation type="submission" date="2018-12" db="EMBL/GenBank/DDBJ databases">
        <title>Dusodibacter welbiota gen. nov., sp. nov., isolated from human faeces and emended description of the Oscillibacter genus.</title>
        <authorList>
            <person name="Le Roy T."/>
            <person name="Van der Smissen P."/>
            <person name="Delzenne N."/>
            <person name="Muccioli G."/>
            <person name="Collet J.F."/>
            <person name="Cani P.D."/>
        </authorList>
    </citation>
    <scope>NUCLEOTIDE SEQUENCE [LARGE SCALE GENOMIC DNA]</scope>
    <source>
        <strain evidence="9">J115</strain>
    </source>
</reference>
<dbReference type="CDD" id="cd00009">
    <property type="entry name" value="AAA"/>
    <property type="match status" value="1"/>
</dbReference>
<dbReference type="Pfam" id="PF00158">
    <property type="entry name" value="Sigma54_activat"/>
    <property type="match status" value="1"/>
</dbReference>
<dbReference type="Pfam" id="PF08448">
    <property type="entry name" value="PAS_4"/>
    <property type="match status" value="1"/>
</dbReference>
<dbReference type="PROSITE" id="PS50112">
    <property type="entry name" value="PAS"/>
    <property type="match status" value="1"/>
</dbReference>
<dbReference type="SUPFAM" id="SSF52540">
    <property type="entry name" value="P-loop containing nucleoside triphosphate hydrolases"/>
    <property type="match status" value="1"/>
</dbReference>
<keyword evidence="5" id="KW-0804">Transcription</keyword>
<dbReference type="SUPFAM" id="SSF55785">
    <property type="entry name" value="PYP-like sensor domain (PAS domain)"/>
    <property type="match status" value="1"/>
</dbReference>
<accession>A0A4D7AIA6</accession>
<dbReference type="PROSITE" id="PS00688">
    <property type="entry name" value="SIGMA54_INTERACT_3"/>
    <property type="match status" value="1"/>
</dbReference>
<feature type="domain" description="PAS" evidence="7">
    <location>
        <begin position="10"/>
        <end position="55"/>
    </location>
</feature>
<dbReference type="PROSITE" id="PS50045">
    <property type="entry name" value="SIGMA54_INTERACT_4"/>
    <property type="match status" value="1"/>
</dbReference>
<keyword evidence="4" id="KW-0238">DNA-binding</keyword>
<dbReference type="PANTHER" id="PTHR32071:SF57">
    <property type="entry name" value="C4-DICARBOXYLATE TRANSPORT TRANSCRIPTIONAL REGULATORY PROTEIN DCTD"/>
    <property type="match status" value="1"/>
</dbReference>
<dbReference type="InterPro" id="IPR025662">
    <property type="entry name" value="Sigma_54_int_dom_ATP-bd_1"/>
</dbReference>
<evidence type="ECO:0000259" key="7">
    <source>
        <dbReference type="PROSITE" id="PS50112"/>
    </source>
</evidence>
<dbReference type="InterPro" id="IPR009057">
    <property type="entry name" value="Homeodomain-like_sf"/>
</dbReference>
<dbReference type="Proteomes" id="UP000298642">
    <property type="component" value="Chromosome"/>
</dbReference>
<dbReference type="InterPro" id="IPR002078">
    <property type="entry name" value="Sigma_54_int"/>
</dbReference>
<dbReference type="Pfam" id="PF02954">
    <property type="entry name" value="HTH_8"/>
    <property type="match status" value="1"/>
</dbReference>
<dbReference type="PRINTS" id="PR01590">
    <property type="entry name" value="HTHFIS"/>
</dbReference>
<keyword evidence="3" id="KW-0805">Transcription regulation</keyword>
<organism evidence="8 9">
    <name type="scientific">Dysosmobacter welbionis</name>
    <dbReference type="NCBI Taxonomy" id="2093857"/>
    <lineage>
        <taxon>Bacteria</taxon>
        <taxon>Bacillati</taxon>
        <taxon>Bacillota</taxon>
        <taxon>Clostridia</taxon>
        <taxon>Eubacteriales</taxon>
        <taxon>Oscillospiraceae</taxon>
        <taxon>Dysosmobacter</taxon>
    </lineage>
</organism>
<proteinExistence type="predicted"/>
<dbReference type="KEGG" id="obj:EIO64_08925"/>
<dbReference type="InterPro" id="IPR025944">
    <property type="entry name" value="Sigma_54_int_dom_CS"/>
</dbReference>
<dbReference type="NCBIfam" id="TIGR00229">
    <property type="entry name" value="sensory_box"/>
    <property type="match status" value="1"/>
</dbReference>
<name>A0A4D7AIA6_9FIRM</name>
<evidence type="ECO:0000256" key="5">
    <source>
        <dbReference type="ARBA" id="ARBA00023163"/>
    </source>
</evidence>
<dbReference type="InterPro" id="IPR058031">
    <property type="entry name" value="AAA_lid_NorR"/>
</dbReference>
<evidence type="ECO:0000259" key="6">
    <source>
        <dbReference type="PROSITE" id="PS50045"/>
    </source>
</evidence>
<keyword evidence="2" id="KW-0067">ATP-binding</keyword>